<feature type="region of interest" description="Disordered" evidence="1">
    <location>
        <begin position="34"/>
        <end position="75"/>
    </location>
</feature>
<dbReference type="EMBL" id="JABBWG010000028">
    <property type="protein sequence ID" value="KAG1811776.1"/>
    <property type="molecule type" value="Genomic_DNA"/>
</dbReference>
<organism evidence="2 3">
    <name type="scientific">Suillus subaureus</name>
    <dbReference type="NCBI Taxonomy" id="48587"/>
    <lineage>
        <taxon>Eukaryota</taxon>
        <taxon>Fungi</taxon>
        <taxon>Dikarya</taxon>
        <taxon>Basidiomycota</taxon>
        <taxon>Agaricomycotina</taxon>
        <taxon>Agaricomycetes</taxon>
        <taxon>Agaricomycetidae</taxon>
        <taxon>Boletales</taxon>
        <taxon>Suillineae</taxon>
        <taxon>Suillaceae</taxon>
        <taxon>Suillus</taxon>
    </lineage>
</organism>
<sequence>MKTDVPKVGWCMLEDALHESLTINKSAISISTSVKTAQDPETPFMQAPPLLTEPRDADDLLAGPKSISPDDGSPDFAVLKELKRTEEDESFDEVEVLEEMLLILMS</sequence>
<evidence type="ECO:0000313" key="2">
    <source>
        <dbReference type="EMBL" id="KAG1811776.1"/>
    </source>
</evidence>
<evidence type="ECO:0000313" key="3">
    <source>
        <dbReference type="Proteomes" id="UP000807769"/>
    </source>
</evidence>
<comment type="caution">
    <text evidence="2">The sequence shown here is derived from an EMBL/GenBank/DDBJ whole genome shotgun (WGS) entry which is preliminary data.</text>
</comment>
<reference evidence="2" key="1">
    <citation type="journal article" date="2020" name="New Phytol.">
        <title>Comparative genomics reveals dynamic genome evolution in host specialist ectomycorrhizal fungi.</title>
        <authorList>
            <person name="Lofgren L.A."/>
            <person name="Nguyen N.H."/>
            <person name="Vilgalys R."/>
            <person name="Ruytinx J."/>
            <person name="Liao H.L."/>
            <person name="Branco S."/>
            <person name="Kuo A."/>
            <person name="LaButti K."/>
            <person name="Lipzen A."/>
            <person name="Andreopoulos W."/>
            <person name="Pangilinan J."/>
            <person name="Riley R."/>
            <person name="Hundley H."/>
            <person name="Na H."/>
            <person name="Barry K."/>
            <person name="Grigoriev I.V."/>
            <person name="Stajich J.E."/>
            <person name="Kennedy P.G."/>
        </authorList>
    </citation>
    <scope>NUCLEOTIDE SEQUENCE</scope>
    <source>
        <strain evidence="2">MN1</strain>
    </source>
</reference>
<dbReference type="GeneID" id="64636467"/>
<dbReference type="RefSeq" id="XP_041190197.1">
    <property type="nucleotide sequence ID" value="XM_041342451.1"/>
</dbReference>
<keyword evidence="3" id="KW-1185">Reference proteome</keyword>
<evidence type="ECO:0000256" key="1">
    <source>
        <dbReference type="SAM" id="MobiDB-lite"/>
    </source>
</evidence>
<dbReference type="Proteomes" id="UP000807769">
    <property type="component" value="Unassembled WGS sequence"/>
</dbReference>
<gene>
    <name evidence="2" type="ORF">BJ212DRAFT_1589239</name>
</gene>
<name>A0A9P7E5E4_9AGAM</name>
<proteinExistence type="predicted"/>
<accession>A0A9P7E5E4</accession>
<protein>
    <submittedName>
        <fullName evidence="2">Uncharacterized protein</fullName>
    </submittedName>
</protein>
<dbReference type="AlphaFoldDB" id="A0A9P7E5E4"/>